<dbReference type="GO" id="GO:0006633">
    <property type="term" value="P:fatty acid biosynthetic process"/>
    <property type="evidence" value="ECO:0007669"/>
    <property type="project" value="TreeGrafter"/>
</dbReference>
<proteinExistence type="inferred from homology"/>
<dbReference type="FunFam" id="3.40.50.720:FF:000084">
    <property type="entry name" value="Short-chain dehydrogenase reductase"/>
    <property type="match status" value="1"/>
</dbReference>
<comment type="caution">
    <text evidence="4">The sequence shown here is derived from an EMBL/GenBank/DDBJ whole genome shotgun (WGS) entry which is preliminary data.</text>
</comment>
<keyword evidence="2" id="KW-0560">Oxidoreductase</keyword>
<dbReference type="AlphaFoldDB" id="A0A937CRB7"/>
<dbReference type="EMBL" id="JAEQNC010000012">
    <property type="protein sequence ID" value="MBL0374287.1"/>
    <property type="molecule type" value="Genomic_DNA"/>
</dbReference>
<dbReference type="PANTHER" id="PTHR42760:SF133">
    <property type="entry name" value="3-OXOACYL-[ACYL-CARRIER-PROTEIN] REDUCTASE"/>
    <property type="match status" value="1"/>
</dbReference>
<sequence length="262" mass="27146">MAYPEKGGAIVTGAARGIGRAIAAALAEDGFGVLIADMDPATGEATVAELNKTHPGKFAFAKVNVTKRAEVAAAVAECQKLFGSINVMVNNAGFNKPEPFLEITEETWRNIIEVNSLGVLIGIQEAAKAMIAHGTKGKIINTASIAGRTGFPDFAPYSASKAAVISLTQAGARALAGKGITVNAFGPGVVDTPLWEKLDDDLYKMGASSKPGEAMSSMASQILLGRVAQPSDVVGTVRFLWSAGSDYMTGQMLVIDGGMVLQ</sequence>
<dbReference type="SMART" id="SM00822">
    <property type="entry name" value="PKS_KR"/>
    <property type="match status" value="1"/>
</dbReference>
<protein>
    <submittedName>
        <fullName evidence="4">SDR family oxidoreductase</fullName>
    </submittedName>
</protein>
<dbReference type="RefSeq" id="WP_201662383.1">
    <property type="nucleotide sequence ID" value="NZ_JAEQNC010000012.1"/>
</dbReference>
<dbReference type="PRINTS" id="PR00081">
    <property type="entry name" value="GDHRDH"/>
</dbReference>
<dbReference type="InterPro" id="IPR057326">
    <property type="entry name" value="KR_dom"/>
</dbReference>
<accession>A0A937CRB7</accession>
<dbReference type="PANTHER" id="PTHR42760">
    <property type="entry name" value="SHORT-CHAIN DEHYDROGENASES/REDUCTASES FAMILY MEMBER"/>
    <property type="match status" value="1"/>
</dbReference>
<dbReference type="SUPFAM" id="SSF51735">
    <property type="entry name" value="NAD(P)-binding Rossmann-fold domains"/>
    <property type="match status" value="1"/>
</dbReference>
<evidence type="ECO:0000259" key="3">
    <source>
        <dbReference type="SMART" id="SM00822"/>
    </source>
</evidence>
<reference evidence="4" key="1">
    <citation type="submission" date="2021-01" db="EMBL/GenBank/DDBJ databases">
        <title>Rhizobium sp. strain KVB221 16S ribosomal RNA gene Genome sequencing and assembly.</title>
        <authorList>
            <person name="Kang M."/>
        </authorList>
    </citation>
    <scope>NUCLEOTIDE SEQUENCE</scope>
    <source>
        <strain evidence="4">KVB221</strain>
    </source>
</reference>
<organism evidence="4 5">
    <name type="scientific">Rhizobium setariae</name>
    <dbReference type="NCBI Taxonomy" id="2801340"/>
    <lineage>
        <taxon>Bacteria</taxon>
        <taxon>Pseudomonadati</taxon>
        <taxon>Pseudomonadota</taxon>
        <taxon>Alphaproteobacteria</taxon>
        <taxon>Hyphomicrobiales</taxon>
        <taxon>Rhizobiaceae</taxon>
        <taxon>Rhizobium/Agrobacterium group</taxon>
        <taxon>Rhizobium</taxon>
    </lineage>
</organism>
<evidence type="ECO:0000313" key="5">
    <source>
        <dbReference type="Proteomes" id="UP000633219"/>
    </source>
</evidence>
<dbReference type="Gene3D" id="3.40.50.720">
    <property type="entry name" value="NAD(P)-binding Rossmann-like Domain"/>
    <property type="match status" value="1"/>
</dbReference>
<feature type="domain" description="Ketoreductase" evidence="3">
    <location>
        <begin position="7"/>
        <end position="188"/>
    </location>
</feature>
<dbReference type="InterPro" id="IPR002347">
    <property type="entry name" value="SDR_fam"/>
</dbReference>
<evidence type="ECO:0000313" key="4">
    <source>
        <dbReference type="EMBL" id="MBL0374287.1"/>
    </source>
</evidence>
<dbReference type="Pfam" id="PF13561">
    <property type="entry name" value="adh_short_C2"/>
    <property type="match status" value="1"/>
</dbReference>
<name>A0A937CRB7_9HYPH</name>
<keyword evidence="5" id="KW-1185">Reference proteome</keyword>
<dbReference type="Proteomes" id="UP000633219">
    <property type="component" value="Unassembled WGS sequence"/>
</dbReference>
<dbReference type="PROSITE" id="PS00061">
    <property type="entry name" value="ADH_SHORT"/>
    <property type="match status" value="1"/>
</dbReference>
<evidence type="ECO:0000256" key="2">
    <source>
        <dbReference type="ARBA" id="ARBA00023002"/>
    </source>
</evidence>
<gene>
    <name evidence="4" type="ORF">JJB09_19880</name>
</gene>
<dbReference type="InterPro" id="IPR036291">
    <property type="entry name" value="NAD(P)-bd_dom_sf"/>
</dbReference>
<dbReference type="PRINTS" id="PR00080">
    <property type="entry name" value="SDRFAMILY"/>
</dbReference>
<dbReference type="InterPro" id="IPR020904">
    <property type="entry name" value="Sc_DH/Rdtase_CS"/>
</dbReference>
<dbReference type="GO" id="GO:0048038">
    <property type="term" value="F:quinone binding"/>
    <property type="evidence" value="ECO:0007669"/>
    <property type="project" value="TreeGrafter"/>
</dbReference>
<evidence type="ECO:0000256" key="1">
    <source>
        <dbReference type="ARBA" id="ARBA00006484"/>
    </source>
</evidence>
<dbReference type="GO" id="GO:0016616">
    <property type="term" value="F:oxidoreductase activity, acting on the CH-OH group of donors, NAD or NADP as acceptor"/>
    <property type="evidence" value="ECO:0007669"/>
    <property type="project" value="TreeGrafter"/>
</dbReference>
<comment type="similarity">
    <text evidence="1">Belongs to the short-chain dehydrogenases/reductases (SDR) family.</text>
</comment>